<proteinExistence type="predicted"/>
<evidence type="ECO:0000313" key="2">
    <source>
        <dbReference type="Proteomes" id="UP000184092"/>
    </source>
</evidence>
<organism evidence="1 2">
    <name type="scientific">Flavobacterium xinjiangense</name>
    <dbReference type="NCBI Taxonomy" id="178356"/>
    <lineage>
        <taxon>Bacteria</taxon>
        <taxon>Pseudomonadati</taxon>
        <taxon>Bacteroidota</taxon>
        <taxon>Flavobacteriia</taxon>
        <taxon>Flavobacteriales</taxon>
        <taxon>Flavobacteriaceae</taxon>
        <taxon>Flavobacterium</taxon>
    </lineage>
</organism>
<gene>
    <name evidence="1" type="ORF">SAMN05216269_106233</name>
</gene>
<reference evidence="2" key="1">
    <citation type="submission" date="2016-11" db="EMBL/GenBank/DDBJ databases">
        <authorList>
            <person name="Varghese N."/>
            <person name="Submissions S."/>
        </authorList>
    </citation>
    <scope>NUCLEOTIDE SEQUENCE [LARGE SCALE GENOMIC DNA]</scope>
    <source>
        <strain evidence="2">CGMCC 1.2749</strain>
    </source>
</reference>
<evidence type="ECO:0000313" key="1">
    <source>
        <dbReference type="EMBL" id="SHM74367.1"/>
    </source>
</evidence>
<sequence length="88" mass="10220">MPIKALTFHRANPFAQISTENNFVFSIKKAKLFNPNLRLSEQKIPTNFSIKNLDNLLCKYSICLFSHVSKNHDKKLVFVYSDETNLMI</sequence>
<keyword evidence="2" id="KW-1185">Reference proteome</keyword>
<dbReference type="AlphaFoldDB" id="A0A1M7L8K4"/>
<protein>
    <submittedName>
        <fullName evidence="1">Uncharacterized protein</fullName>
    </submittedName>
</protein>
<name>A0A1M7L8K4_9FLAO</name>
<dbReference type="EMBL" id="FRCL01000006">
    <property type="protein sequence ID" value="SHM74367.1"/>
    <property type="molecule type" value="Genomic_DNA"/>
</dbReference>
<accession>A0A1M7L8K4</accession>
<dbReference type="STRING" id="178356.SAMN05216269_106233"/>
<dbReference type="Proteomes" id="UP000184092">
    <property type="component" value="Unassembled WGS sequence"/>
</dbReference>